<dbReference type="Gene3D" id="1.10.8.60">
    <property type="match status" value="1"/>
</dbReference>
<dbReference type="PANTHER" id="PTHR30050">
    <property type="entry name" value="CHROMOSOMAL REPLICATION INITIATOR PROTEIN DNAA"/>
    <property type="match status" value="1"/>
</dbReference>
<dbReference type="EMBL" id="JBHMEC010000001">
    <property type="protein sequence ID" value="MFB9148245.1"/>
    <property type="molecule type" value="Genomic_DNA"/>
</dbReference>
<name>A0ABV5HUZ3_9RHOB</name>
<comment type="caution">
    <text evidence="1">The sequence shown here is derived from an EMBL/GenBank/DDBJ whole genome shotgun (WGS) entry which is preliminary data.</text>
</comment>
<proteinExistence type="predicted"/>
<accession>A0ABV5HUZ3</accession>
<organism evidence="1 2">
    <name type="scientific">Roseovarius ramblicola</name>
    <dbReference type="NCBI Taxonomy" id="2022336"/>
    <lineage>
        <taxon>Bacteria</taxon>
        <taxon>Pseudomonadati</taxon>
        <taxon>Pseudomonadota</taxon>
        <taxon>Alphaproteobacteria</taxon>
        <taxon>Rhodobacterales</taxon>
        <taxon>Roseobacteraceae</taxon>
        <taxon>Roseovarius</taxon>
    </lineage>
</organism>
<evidence type="ECO:0000313" key="2">
    <source>
        <dbReference type="Proteomes" id="UP001589670"/>
    </source>
</evidence>
<reference evidence="1 2" key="1">
    <citation type="submission" date="2024-09" db="EMBL/GenBank/DDBJ databases">
        <authorList>
            <person name="Sun Q."/>
            <person name="Mori K."/>
        </authorList>
    </citation>
    <scope>NUCLEOTIDE SEQUENCE [LARGE SCALE GENOMIC DNA]</scope>
    <source>
        <strain evidence="1 2">CECT 9424</strain>
    </source>
</reference>
<sequence>MSPRQLAFDLPARTALGREDFFVSPANAQAVALIEGWRDWPARKLALCGPRGAGKTHLVHVWAALAGARILAAGTLAEADIAALADGPVAVEDADGIAGRPEAEAALFHLHNLVLAEGHALMVTAAAPPRRWGLALPDLASRMEAMLLARLGPPDDALLAAVLAKLFADRQLAPAPDCVPYLARRIERTFEAARVTVAAIDARALATGRRVTRQLAAEVLDNRRS</sequence>
<evidence type="ECO:0000313" key="1">
    <source>
        <dbReference type="EMBL" id="MFB9148245.1"/>
    </source>
</evidence>
<dbReference type="Gene3D" id="3.40.50.300">
    <property type="entry name" value="P-loop containing nucleotide triphosphate hydrolases"/>
    <property type="match status" value="1"/>
</dbReference>
<dbReference type="PANTHER" id="PTHR30050:SF5">
    <property type="entry name" value="DNAA REGULATORY INACTIVATOR HDA"/>
    <property type="match status" value="1"/>
</dbReference>
<protein>
    <submittedName>
        <fullName evidence="1">Chromosomal replication initiator DnaA</fullName>
    </submittedName>
</protein>
<dbReference type="SUPFAM" id="SSF52540">
    <property type="entry name" value="P-loop containing nucleoside triphosphate hydrolases"/>
    <property type="match status" value="1"/>
</dbReference>
<dbReference type="Proteomes" id="UP001589670">
    <property type="component" value="Unassembled WGS sequence"/>
</dbReference>
<keyword evidence="2" id="KW-1185">Reference proteome</keyword>
<gene>
    <name evidence="1" type="ORF">ACFFU4_00595</name>
</gene>
<dbReference type="RefSeq" id="WP_377065976.1">
    <property type="nucleotide sequence ID" value="NZ_JBHMEC010000001.1"/>
</dbReference>
<dbReference type="InterPro" id="IPR027417">
    <property type="entry name" value="P-loop_NTPase"/>
</dbReference>